<feature type="transmembrane region" description="Helical" evidence="1">
    <location>
        <begin position="81"/>
        <end position="102"/>
    </location>
</feature>
<evidence type="ECO:0000313" key="3">
    <source>
        <dbReference type="Proteomes" id="UP001295684"/>
    </source>
</evidence>
<dbReference type="AlphaFoldDB" id="A0AAD1XV84"/>
<feature type="transmembrane region" description="Helical" evidence="1">
    <location>
        <begin position="114"/>
        <end position="133"/>
    </location>
</feature>
<reference evidence="2" key="1">
    <citation type="submission" date="2023-07" db="EMBL/GenBank/DDBJ databases">
        <authorList>
            <consortium name="AG Swart"/>
            <person name="Singh M."/>
            <person name="Singh A."/>
            <person name="Seah K."/>
            <person name="Emmerich C."/>
        </authorList>
    </citation>
    <scope>NUCLEOTIDE SEQUENCE</scope>
    <source>
        <strain evidence="2">DP1</strain>
    </source>
</reference>
<evidence type="ECO:0000256" key="1">
    <source>
        <dbReference type="SAM" id="Phobius"/>
    </source>
</evidence>
<name>A0AAD1XV84_EUPCR</name>
<keyword evidence="1" id="KW-1133">Transmembrane helix</keyword>
<gene>
    <name evidence="2" type="ORF">ECRASSUSDP1_LOCUS20550</name>
</gene>
<sequence length="226" mass="25194">MLLFLCIPGCDFRRDSFTVSSGVLLSDPCSISPEICNPSGKLLMEPGGATTTSTTEDAARDSVHKDFLLSVELGSFKLERLLLLSSCLLSLIHVFTISSLFCPLRGIRGLISSYILEMYELTSVLIAVIFSTSEGLKPLKSLISTVFLLRAFILSRFSLVQLCAIFLLRKDILMFLLLVPLLKDITRNERIRSMKKKYFRFAILKIEIPNSASSVIKSVKVLSDIF</sequence>
<dbReference type="EMBL" id="CAMPGE010020963">
    <property type="protein sequence ID" value="CAI2379141.1"/>
    <property type="molecule type" value="Genomic_DNA"/>
</dbReference>
<keyword evidence="1" id="KW-0812">Transmembrane</keyword>
<keyword evidence="3" id="KW-1185">Reference proteome</keyword>
<proteinExistence type="predicted"/>
<organism evidence="2 3">
    <name type="scientific">Euplotes crassus</name>
    <dbReference type="NCBI Taxonomy" id="5936"/>
    <lineage>
        <taxon>Eukaryota</taxon>
        <taxon>Sar</taxon>
        <taxon>Alveolata</taxon>
        <taxon>Ciliophora</taxon>
        <taxon>Intramacronucleata</taxon>
        <taxon>Spirotrichea</taxon>
        <taxon>Hypotrichia</taxon>
        <taxon>Euplotida</taxon>
        <taxon>Euplotidae</taxon>
        <taxon>Moneuplotes</taxon>
    </lineage>
</organism>
<feature type="transmembrane region" description="Helical" evidence="1">
    <location>
        <begin position="145"/>
        <end position="168"/>
    </location>
</feature>
<evidence type="ECO:0000313" key="2">
    <source>
        <dbReference type="EMBL" id="CAI2379141.1"/>
    </source>
</evidence>
<protein>
    <submittedName>
        <fullName evidence="2">Uncharacterized protein</fullName>
    </submittedName>
</protein>
<accession>A0AAD1XV84</accession>
<comment type="caution">
    <text evidence="2">The sequence shown here is derived from an EMBL/GenBank/DDBJ whole genome shotgun (WGS) entry which is preliminary data.</text>
</comment>
<dbReference type="Proteomes" id="UP001295684">
    <property type="component" value="Unassembled WGS sequence"/>
</dbReference>
<keyword evidence="1" id="KW-0472">Membrane</keyword>